<evidence type="ECO:0000256" key="7">
    <source>
        <dbReference type="SAM" id="Phobius"/>
    </source>
</evidence>
<keyword evidence="2" id="KW-1003">Cell membrane</keyword>
<accession>A0A916SX18</accession>
<evidence type="ECO:0000256" key="5">
    <source>
        <dbReference type="ARBA" id="ARBA00023136"/>
    </source>
</evidence>
<proteinExistence type="predicted"/>
<feature type="compositionally biased region" description="Basic and acidic residues" evidence="6">
    <location>
        <begin position="274"/>
        <end position="284"/>
    </location>
</feature>
<keyword evidence="4 7" id="KW-1133">Transmembrane helix</keyword>
<evidence type="ECO:0000256" key="2">
    <source>
        <dbReference type="ARBA" id="ARBA00022475"/>
    </source>
</evidence>
<comment type="caution">
    <text evidence="8">The sequence shown here is derived from an EMBL/GenBank/DDBJ whole genome shotgun (WGS) entry which is preliminary data.</text>
</comment>
<dbReference type="EMBL" id="BMGC01000003">
    <property type="protein sequence ID" value="GGB20620.1"/>
    <property type="molecule type" value="Genomic_DNA"/>
</dbReference>
<feature type="transmembrane region" description="Helical" evidence="7">
    <location>
        <begin position="124"/>
        <end position="147"/>
    </location>
</feature>
<dbReference type="GO" id="GO:0005886">
    <property type="term" value="C:plasma membrane"/>
    <property type="evidence" value="ECO:0007669"/>
    <property type="project" value="UniProtKB-SubCell"/>
</dbReference>
<dbReference type="AlphaFoldDB" id="A0A916SX18"/>
<gene>
    <name evidence="8" type="ORF">GCM10011489_05920</name>
</gene>
<dbReference type="Proteomes" id="UP000621454">
    <property type="component" value="Unassembled WGS sequence"/>
</dbReference>
<feature type="transmembrane region" description="Helical" evidence="7">
    <location>
        <begin position="159"/>
        <end position="178"/>
    </location>
</feature>
<sequence length="328" mass="36373">MVVSQAHTPLTIDVALSIGSPDVVTALVIVAVLALYWWCWRRSTLSLGRALLFTILGAGVWLASAVSFIGAYADVLFWVRALQFVLLLLVVPFGLALGMPLTALRDAVGERGRRRIDAALRSRFLRVLTSPPVTSAGVLALPWLIYFTGWYETILRNNVVDVATRLLMVAIGFGYFYTRLQLDPVPRRYPQALSLGITVIETIGDGILGIVIWQGPLIAAGYYASLGRHWGPDMRLDQTIGAGILWILGDVVGLPFLMALFARFRADERVREREEDARIEERHTTMATTDTTSGAAGPTPAHQHQHDEPADTGLWWENDPGLRDRFRR</sequence>
<reference evidence="8" key="2">
    <citation type="submission" date="2020-09" db="EMBL/GenBank/DDBJ databases">
        <authorList>
            <person name="Sun Q."/>
            <person name="Zhou Y."/>
        </authorList>
    </citation>
    <scope>NUCLEOTIDE SEQUENCE</scope>
    <source>
        <strain evidence="8">CGMCC 1.12827</strain>
    </source>
</reference>
<evidence type="ECO:0000256" key="4">
    <source>
        <dbReference type="ARBA" id="ARBA00022989"/>
    </source>
</evidence>
<evidence type="ECO:0000256" key="6">
    <source>
        <dbReference type="SAM" id="MobiDB-lite"/>
    </source>
</evidence>
<evidence type="ECO:0008006" key="10">
    <source>
        <dbReference type="Google" id="ProtNLM"/>
    </source>
</evidence>
<name>A0A916SX18_9ACTN</name>
<feature type="transmembrane region" description="Helical" evidence="7">
    <location>
        <begin position="50"/>
        <end position="72"/>
    </location>
</feature>
<feature type="transmembrane region" description="Helical" evidence="7">
    <location>
        <begin position="199"/>
        <end position="224"/>
    </location>
</feature>
<reference evidence="8" key="1">
    <citation type="journal article" date="2014" name="Int. J. Syst. Evol. Microbiol.">
        <title>Complete genome sequence of Corynebacterium casei LMG S-19264T (=DSM 44701T), isolated from a smear-ripened cheese.</title>
        <authorList>
            <consortium name="US DOE Joint Genome Institute (JGI-PGF)"/>
            <person name="Walter F."/>
            <person name="Albersmeier A."/>
            <person name="Kalinowski J."/>
            <person name="Ruckert C."/>
        </authorList>
    </citation>
    <scope>NUCLEOTIDE SEQUENCE</scope>
    <source>
        <strain evidence="8">CGMCC 1.12827</strain>
    </source>
</reference>
<keyword evidence="5 7" id="KW-0472">Membrane</keyword>
<evidence type="ECO:0000256" key="1">
    <source>
        <dbReference type="ARBA" id="ARBA00004651"/>
    </source>
</evidence>
<comment type="subcellular location">
    <subcellularLocation>
        <location evidence="1">Cell membrane</location>
        <topology evidence="1">Multi-pass membrane protein</topology>
    </subcellularLocation>
</comment>
<keyword evidence="9" id="KW-1185">Reference proteome</keyword>
<dbReference type="InterPro" id="IPR019108">
    <property type="entry name" value="Caa3_assmbl_CtaG-rel"/>
</dbReference>
<feature type="compositionally biased region" description="Low complexity" evidence="6">
    <location>
        <begin position="285"/>
        <end position="301"/>
    </location>
</feature>
<evidence type="ECO:0000313" key="8">
    <source>
        <dbReference type="EMBL" id="GGB20620.1"/>
    </source>
</evidence>
<feature type="transmembrane region" description="Helical" evidence="7">
    <location>
        <begin position="244"/>
        <end position="264"/>
    </location>
</feature>
<organism evidence="8 9">
    <name type="scientific">Gordonia jinhuaensis</name>
    <dbReference type="NCBI Taxonomy" id="1517702"/>
    <lineage>
        <taxon>Bacteria</taxon>
        <taxon>Bacillati</taxon>
        <taxon>Actinomycetota</taxon>
        <taxon>Actinomycetes</taxon>
        <taxon>Mycobacteriales</taxon>
        <taxon>Gordoniaceae</taxon>
        <taxon>Gordonia</taxon>
    </lineage>
</organism>
<feature type="transmembrane region" description="Helical" evidence="7">
    <location>
        <begin position="84"/>
        <end position="104"/>
    </location>
</feature>
<feature type="transmembrane region" description="Helical" evidence="7">
    <location>
        <begin position="14"/>
        <end position="38"/>
    </location>
</feature>
<evidence type="ECO:0000313" key="9">
    <source>
        <dbReference type="Proteomes" id="UP000621454"/>
    </source>
</evidence>
<keyword evidence="3 7" id="KW-0812">Transmembrane</keyword>
<feature type="region of interest" description="Disordered" evidence="6">
    <location>
        <begin position="274"/>
        <end position="328"/>
    </location>
</feature>
<dbReference type="Pfam" id="PF09678">
    <property type="entry name" value="Caa3_CtaG"/>
    <property type="match status" value="1"/>
</dbReference>
<protein>
    <recommendedName>
        <fullName evidence="10">Cytochrome c oxidase assembly factor CtaG</fullName>
    </recommendedName>
</protein>
<evidence type="ECO:0000256" key="3">
    <source>
        <dbReference type="ARBA" id="ARBA00022692"/>
    </source>
</evidence>